<dbReference type="SMART" id="SM00636">
    <property type="entry name" value="Glyco_18"/>
    <property type="match status" value="1"/>
</dbReference>
<dbReference type="InterPro" id="IPR017853">
    <property type="entry name" value="GH"/>
</dbReference>
<keyword evidence="2 5" id="KW-0378">Hydrolase</keyword>
<reference evidence="8" key="2">
    <citation type="submission" date="2020-05" db="UniProtKB">
        <authorList>
            <consortium name="EnsemblMetazoa"/>
        </authorList>
    </citation>
    <scope>IDENTIFICATION</scope>
    <source>
        <strain evidence="8">Epiroticus2</strain>
    </source>
</reference>
<dbReference type="InterPro" id="IPR001579">
    <property type="entry name" value="Glyco_hydro_18_chit_AS"/>
</dbReference>
<dbReference type="InterPro" id="IPR001223">
    <property type="entry name" value="Glyco_hydro18_cat"/>
</dbReference>
<feature type="domain" description="GH18" evidence="7">
    <location>
        <begin position="82"/>
        <end position="403"/>
    </location>
</feature>
<evidence type="ECO:0000256" key="1">
    <source>
        <dbReference type="ARBA" id="ARBA00022729"/>
    </source>
</evidence>
<protein>
    <recommendedName>
        <fullName evidence="7">GH18 domain-containing protein</fullName>
    </recommendedName>
</protein>
<dbReference type="Gene3D" id="3.10.50.10">
    <property type="match status" value="1"/>
</dbReference>
<evidence type="ECO:0000256" key="6">
    <source>
        <dbReference type="RuleBase" id="RU004453"/>
    </source>
</evidence>
<evidence type="ECO:0000313" key="9">
    <source>
        <dbReference type="Proteomes" id="UP000075885"/>
    </source>
</evidence>
<dbReference type="GO" id="GO:0005975">
    <property type="term" value="P:carbohydrate metabolic process"/>
    <property type="evidence" value="ECO:0007669"/>
    <property type="project" value="InterPro"/>
</dbReference>
<dbReference type="GO" id="GO:0005576">
    <property type="term" value="C:extracellular region"/>
    <property type="evidence" value="ECO:0007669"/>
    <property type="project" value="TreeGrafter"/>
</dbReference>
<keyword evidence="1" id="KW-0732">Signal</keyword>
<dbReference type="AlphaFoldDB" id="A0A182PCY5"/>
<dbReference type="InterPro" id="IPR050314">
    <property type="entry name" value="Glycosyl_Hydrlase_18"/>
</dbReference>
<keyword evidence="4 5" id="KW-0326">Glycosidase</keyword>
<dbReference type="GO" id="GO:0004568">
    <property type="term" value="F:chitinase activity"/>
    <property type="evidence" value="ECO:0007669"/>
    <property type="project" value="TreeGrafter"/>
</dbReference>
<dbReference type="PANTHER" id="PTHR11177">
    <property type="entry name" value="CHITINASE"/>
    <property type="match status" value="1"/>
</dbReference>
<dbReference type="InterPro" id="IPR029070">
    <property type="entry name" value="Chitinase_insertion_sf"/>
</dbReference>
<dbReference type="Gene3D" id="3.20.20.80">
    <property type="entry name" value="Glycosidases"/>
    <property type="match status" value="2"/>
</dbReference>
<organism evidence="8 9">
    <name type="scientific">Anopheles epiroticus</name>
    <dbReference type="NCBI Taxonomy" id="199890"/>
    <lineage>
        <taxon>Eukaryota</taxon>
        <taxon>Metazoa</taxon>
        <taxon>Ecdysozoa</taxon>
        <taxon>Arthropoda</taxon>
        <taxon>Hexapoda</taxon>
        <taxon>Insecta</taxon>
        <taxon>Pterygota</taxon>
        <taxon>Neoptera</taxon>
        <taxon>Endopterygota</taxon>
        <taxon>Diptera</taxon>
        <taxon>Nematocera</taxon>
        <taxon>Culicoidea</taxon>
        <taxon>Culicidae</taxon>
        <taxon>Anophelinae</taxon>
        <taxon>Anopheles</taxon>
    </lineage>
</organism>
<dbReference type="Pfam" id="PF00704">
    <property type="entry name" value="Glyco_hydro_18"/>
    <property type="match status" value="1"/>
</dbReference>
<name>A0A182PCY5_9DIPT</name>
<dbReference type="VEuPathDB" id="VectorBase:AEPI004790"/>
<reference evidence="9" key="1">
    <citation type="submission" date="2013-03" db="EMBL/GenBank/DDBJ databases">
        <title>The Genome Sequence of Anopheles epiroticus epiroticus2.</title>
        <authorList>
            <consortium name="The Broad Institute Genomics Platform"/>
            <person name="Neafsey D.E."/>
            <person name="Howell P."/>
            <person name="Walker B."/>
            <person name="Young S.K."/>
            <person name="Zeng Q."/>
            <person name="Gargeya S."/>
            <person name="Fitzgerald M."/>
            <person name="Haas B."/>
            <person name="Abouelleil A."/>
            <person name="Allen A.W."/>
            <person name="Alvarado L."/>
            <person name="Arachchi H.M."/>
            <person name="Berlin A.M."/>
            <person name="Chapman S.B."/>
            <person name="Gainer-Dewar J."/>
            <person name="Goldberg J."/>
            <person name="Griggs A."/>
            <person name="Gujja S."/>
            <person name="Hansen M."/>
            <person name="Howarth C."/>
            <person name="Imamovic A."/>
            <person name="Ireland A."/>
            <person name="Larimer J."/>
            <person name="McCowan C."/>
            <person name="Murphy C."/>
            <person name="Pearson M."/>
            <person name="Poon T.W."/>
            <person name="Priest M."/>
            <person name="Roberts A."/>
            <person name="Saif S."/>
            <person name="Shea T."/>
            <person name="Sisk P."/>
            <person name="Sykes S."/>
            <person name="Wortman J."/>
            <person name="Nusbaum C."/>
            <person name="Birren B."/>
        </authorList>
    </citation>
    <scope>NUCLEOTIDE SEQUENCE [LARGE SCALE GENOMIC DNA]</scope>
    <source>
        <strain evidence="9">Epiroticus2</strain>
    </source>
</reference>
<evidence type="ECO:0000256" key="4">
    <source>
        <dbReference type="ARBA" id="ARBA00023295"/>
    </source>
</evidence>
<evidence type="ECO:0000256" key="5">
    <source>
        <dbReference type="RuleBase" id="RU000489"/>
    </source>
</evidence>
<dbReference type="SUPFAM" id="SSF54556">
    <property type="entry name" value="Chitinase insertion domain"/>
    <property type="match status" value="1"/>
</dbReference>
<keyword evidence="3" id="KW-1015">Disulfide bond</keyword>
<sequence>MPSKPVFGFYGGWATYRNGRGRCTVDDINPRLCTHLLYAFVALDHSGSISSKSSGCRVVSSHLTQFHDTVSFTSLWHIPRTEPVFGFYGGWATYRNGRGRCTVDDINPRLCTHLLYAFVALDHSGSIVQKDYTAQSAMRRFNNLRDQNRSLKTLVSIGGAVGCGSAFSTIAASSNLRASFARNARSFCESYGFNGVDIDWEFLEGGADRANFVQLLSVLASELHGHGMLLTTSVGVNREYDVAGIARHVDYILLMSYDYNGSWDSHTGHNAPLSWGSRLDKGAPRSKLIVDLAAYGRTFTLSSTGSNGVRANASGAGPAGPYTQQSGTLAYYEVKDAFGGGYTWDDDQHVPYAWVSYDDPRSIRMKCDFIRREQLGGAMIWSIDQDEFQGDKFTLLRTVAESL</sequence>
<evidence type="ECO:0000256" key="2">
    <source>
        <dbReference type="ARBA" id="ARBA00022801"/>
    </source>
</evidence>
<comment type="similarity">
    <text evidence="6">Belongs to the glycosyl hydrolase 18 family.</text>
</comment>
<dbReference type="PROSITE" id="PS01095">
    <property type="entry name" value="GH18_1"/>
    <property type="match status" value="1"/>
</dbReference>
<proteinExistence type="inferred from homology"/>
<dbReference type="PANTHER" id="PTHR11177:SF360">
    <property type="entry name" value="CHITINASE 4-RELATED"/>
    <property type="match status" value="1"/>
</dbReference>
<evidence type="ECO:0000313" key="8">
    <source>
        <dbReference type="EnsemblMetazoa" id="AEPI004790-PA"/>
    </source>
</evidence>
<evidence type="ECO:0000259" key="7">
    <source>
        <dbReference type="PROSITE" id="PS51910"/>
    </source>
</evidence>
<accession>A0A182PCY5</accession>
<dbReference type="GO" id="GO:0006032">
    <property type="term" value="P:chitin catabolic process"/>
    <property type="evidence" value="ECO:0007669"/>
    <property type="project" value="TreeGrafter"/>
</dbReference>
<dbReference type="GO" id="GO:0008061">
    <property type="term" value="F:chitin binding"/>
    <property type="evidence" value="ECO:0007669"/>
    <property type="project" value="InterPro"/>
</dbReference>
<evidence type="ECO:0000256" key="3">
    <source>
        <dbReference type="ARBA" id="ARBA00023157"/>
    </source>
</evidence>
<keyword evidence="9" id="KW-1185">Reference proteome</keyword>
<dbReference type="InterPro" id="IPR011583">
    <property type="entry name" value="Chitinase_II/V-like_cat"/>
</dbReference>
<dbReference type="PROSITE" id="PS51910">
    <property type="entry name" value="GH18_2"/>
    <property type="match status" value="1"/>
</dbReference>
<dbReference type="FunFam" id="3.10.50.10:FF:000001">
    <property type="entry name" value="Chitinase 3-like 1"/>
    <property type="match status" value="1"/>
</dbReference>
<dbReference type="STRING" id="199890.A0A182PCY5"/>
<dbReference type="Proteomes" id="UP000075885">
    <property type="component" value="Unassembled WGS sequence"/>
</dbReference>
<dbReference type="SUPFAM" id="SSF51445">
    <property type="entry name" value="(Trans)glycosidases"/>
    <property type="match status" value="2"/>
</dbReference>
<dbReference type="EnsemblMetazoa" id="AEPI004790-RA">
    <property type="protein sequence ID" value="AEPI004790-PA"/>
    <property type="gene ID" value="AEPI004790"/>
</dbReference>